<reference evidence="1 2" key="1">
    <citation type="submission" date="2024-01" db="EMBL/GenBank/DDBJ databases">
        <title>The genomes of 5 underutilized Papilionoideae crops provide insights into root nodulation and disease resistanc.</title>
        <authorList>
            <person name="Yuan L."/>
        </authorList>
    </citation>
    <scope>NUCLEOTIDE SEQUENCE [LARGE SCALE GENOMIC DNA]</scope>
    <source>
        <strain evidence="1">ZHUSHIDOU_FW_LH</strain>
        <tissue evidence="1">Leaf</tissue>
    </source>
</reference>
<dbReference type="Proteomes" id="UP001372338">
    <property type="component" value="Unassembled WGS sequence"/>
</dbReference>
<sequence length="131" mass="13843">MDLHSTCLTKLQLSLVIKFLKTQSGSLIDSGLGIERSEVMFMPKTYTNCGGRSGVRVTFQATGLGGGVASGVSWVTGSLVTVIRLSTADTTHGGWVRNEIQSEGLKGLGEKLGVWQMLETGLGMNDIVLGP</sequence>
<keyword evidence="2" id="KW-1185">Reference proteome</keyword>
<evidence type="ECO:0000313" key="1">
    <source>
        <dbReference type="EMBL" id="KAK7266683.1"/>
    </source>
</evidence>
<proteinExistence type="predicted"/>
<dbReference type="EMBL" id="JAYWIO010000004">
    <property type="protein sequence ID" value="KAK7266683.1"/>
    <property type="molecule type" value="Genomic_DNA"/>
</dbReference>
<name>A0AAN9F367_CROPI</name>
<dbReference type="AlphaFoldDB" id="A0AAN9F367"/>
<comment type="caution">
    <text evidence="1">The sequence shown here is derived from an EMBL/GenBank/DDBJ whole genome shotgun (WGS) entry which is preliminary data.</text>
</comment>
<gene>
    <name evidence="1" type="ORF">RIF29_19333</name>
</gene>
<protein>
    <submittedName>
        <fullName evidence="1">Uncharacterized protein</fullName>
    </submittedName>
</protein>
<accession>A0AAN9F367</accession>
<organism evidence="1 2">
    <name type="scientific">Crotalaria pallida</name>
    <name type="common">Smooth rattlebox</name>
    <name type="synonym">Crotalaria striata</name>
    <dbReference type="NCBI Taxonomy" id="3830"/>
    <lineage>
        <taxon>Eukaryota</taxon>
        <taxon>Viridiplantae</taxon>
        <taxon>Streptophyta</taxon>
        <taxon>Embryophyta</taxon>
        <taxon>Tracheophyta</taxon>
        <taxon>Spermatophyta</taxon>
        <taxon>Magnoliopsida</taxon>
        <taxon>eudicotyledons</taxon>
        <taxon>Gunneridae</taxon>
        <taxon>Pentapetalae</taxon>
        <taxon>rosids</taxon>
        <taxon>fabids</taxon>
        <taxon>Fabales</taxon>
        <taxon>Fabaceae</taxon>
        <taxon>Papilionoideae</taxon>
        <taxon>50 kb inversion clade</taxon>
        <taxon>genistoids sensu lato</taxon>
        <taxon>core genistoids</taxon>
        <taxon>Crotalarieae</taxon>
        <taxon>Crotalaria</taxon>
    </lineage>
</organism>
<evidence type="ECO:0000313" key="2">
    <source>
        <dbReference type="Proteomes" id="UP001372338"/>
    </source>
</evidence>